<dbReference type="PANTHER" id="PTHR33112:SF10">
    <property type="entry name" value="TOL"/>
    <property type="match status" value="1"/>
</dbReference>
<organism evidence="2 3">
    <name type="scientific">Baudoinia panamericana (strain UAMH 10762)</name>
    <name type="common">Angels' share fungus</name>
    <name type="synonym">Baudoinia compniacensis (strain UAMH 10762)</name>
    <dbReference type="NCBI Taxonomy" id="717646"/>
    <lineage>
        <taxon>Eukaryota</taxon>
        <taxon>Fungi</taxon>
        <taxon>Dikarya</taxon>
        <taxon>Ascomycota</taxon>
        <taxon>Pezizomycotina</taxon>
        <taxon>Dothideomycetes</taxon>
        <taxon>Dothideomycetidae</taxon>
        <taxon>Mycosphaerellales</taxon>
        <taxon>Teratosphaeriaceae</taxon>
        <taxon>Baudoinia</taxon>
    </lineage>
</organism>
<dbReference type="eggNOG" id="ENOG502R41Z">
    <property type="taxonomic scope" value="Eukaryota"/>
</dbReference>
<dbReference type="PANTHER" id="PTHR33112">
    <property type="entry name" value="DOMAIN PROTEIN, PUTATIVE-RELATED"/>
    <property type="match status" value="1"/>
</dbReference>
<sequence>MYTDLATLCAQCSKLFRAKLYVNGSLPSQDVTFVVDDIDGAPCAKVDPVDDAGNTHITHQHHGRIAALQGAAAVGCRLCRLIADTFFGTESRINRLCSTPQDTADVDSFLGDRDRDARQNYEIVVRRARQYLWDGTAVIDNLADTEARSLDSLPELTVDPVRIDAQTAHVVPELQQIPVLEKLRRWCVECDSHKACCRWQATSFKPTRLLEISADGDEESVKLVPGGCLGVWEKYTTLSHRWGAAGPDLKLTRENLPAFEKGIKLEALPLTFRHAAQVTRSLGIRYLWINALCIIQGATGADQLDWLQEATRMHDVYRHAYLTISAAQANDSTLGLLSPTSSSSVDPLVIESHETLLNTSNTSLPLHHRKSHRSVRTAMIWPTTIESMPINQRGWVLQERLLSTRTLYFANDKVYWECGTMIQDSIEPYPRRFDMSTPEQIGKEPSTHSASYNVAWERLIY</sequence>
<evidence type="ECO:0000313" key="2">
    <source>
        <dbReference type="EMBL" id="EMC93075.1"/>
    </source>
</evidence>
<dbReference type="HOGENOM" id="CLU_593096_0_0_1"/>
<dbReference type="Pfam" id="PF06985">
    <property type="entry name" value="HET"/>
    <property type="match status" value="1"/>
</dbReference>
<evidence type="ECO:0000313" key="3">
    <source>
        <dbReference type="Proteomes" id="UP000011761"/>
    </source>
</evidence>
<dbReference type="STRING" id="717646.M2N324"/>
<reference evidence="2 3" key="1">
    <citation type="journal article" date="2012" name="PLoS Pathog.">
        <title>Diverse lifestyles and strategies of plant pathogenesis encoded in the genomes of eighteen Dothideomycetes fungi.</title>
        <authorList>
            <person name="Ohm R.A."/>
            <person name="Feau N."/>
            <person name="Henrissat B."/>
            <person name="Schoch C.L."/>
            <person name="Horwitz B.A."/>
            <person name="Barry K.W."/>
            <person name="Condon B.J."/>
            <person name="Copeland A.C."/>
            <person name="Dhillon B."/>
            <person name="Glaser F."/>
            <person name="Hesse C.N."/>
            <person name="Kosti I."/>
            <person name="LaButti K."/>
            <person name="Lindquist E.A."/>
            <person name="Lucas S."/>
            <person name="Salamov A.A."/>
            <person name="Bradshaw R.E."/>
            <person name="Ciuffetti L."/>
            <person name="Hamelin R.C."/>
            <person name="Kema G.H.J."/>
            <person name="Lawrence C."/>
            <person name="Scott J.A."/>
            <person name="Spatafora J.W."/>
            <person name="Turgeon B.G."/>
            <person name="de Wit P.J.G.M."/>
            <person name="Zhong S."/>
            <person name="Goodwin S.B."/>
            <person name="Grigoriev I.V."/>
        </authorList>
    </citation>
    <scope>NUCLEOTIDE SEQUENCE [LARGE SCALE GENOMIC DNA]</scope>
    <source>
        <strain evidence="2 3">UAMH 10762</strain>
    </source>
</reference>
<dbReference type="EMBL" id="KB445561">
    <property type="protein sequence ID" value="EMC93075.1"/>
    <property type="molecule type" value="Genomic_DNA"/>
</dbReference>
<accession>M2N324</accession>
<evidence type="ECO:0000259" key="1">
    <source>
        <dbReference type="Pfam" id="PF06985"/>
    </source>
</evidence>
<dbReference type="Proteomes" id="UP000011761">
    <property type="component" value="Unassembled WGS sequence"/>
</dbReference>
<protein>
    <recommendedName>
        <fullName evidence="1">Heterokaryon incompatibility domain-containing protein</fullName>
    </recommendedName>
</protein>
<dbReference type="OrthoDB" id="2958217at2759"/>
<dbReference type="RefSeq" id="XP_007680272.1">
    <property type="nucleotide sequence ID" value="XM_007682082.1"/>
</dbReference>
<gene>
    <name evidence="2" type="ORF">BAUCODRAFT_133934</name>
</gene>
<dbReference type="InterPro" id="IPR010730">
    <property type="entry name" value="HET"/>
</dbReference>
<dbReference type="KEGG" id="bcom:BAUCODRAFT_133934"/>
<dbReference type="GeneID" id="19108273"/>
<keyword evidence="3" id="KW-1185">Reference proteome</keyword>
<name>M2N324_BAUPA</name>
<feature type="domain" description="Heterokaryon incompatibility" evidence="1">
    <location>
        <begin position="235"/>
        <end position="399"/>
    </location>
</feature>
<dbReference type="AlphaFoldDB" id="M2N324"/>
<proteinExistence type="predicted"/>